<protein>
    <submittedName>
        <fullName evidence="7">ABC transporter substrate-binding protein</fullName>
    </submittedName>
</protein>
<comment type="similarity">
    <text evidence="2">Belongs to the bacterial solute-binding protein 1 family.</text>
</comment>
<evidence type="ECO:0000256" key="4">
    <source>
        <dbReference type="ARBA" id="ARBA00022729"/>
    </source>
</evidence>
<dbReference type="Pfam" id="PF01547">
    <property type="entry name" value="SBP_bac_1"/>
    <property type="match status" value="1"/>
</dbReference>
<evidence type="ECO:0000256" key="5">
    <source>
        <dbReference type="SAM" id="MobiDB-lite"/>
    </source>
</evidence>
<dbReference type="GO" id="GO:0030313">
    <property type="term" value="C:cell envelope"/>
    <property type="evidence" value="ECO:0007669"/>
    <property type="project" value="UniProtKB-SubCell"/>
</dbReference>
<reference evidence="7 8" key="1">
    <citation type="journal article" date="2012" name="J. Bacteriol.">
        <title>Genome Sequence of the Pattern-Forming Social Bacterium Paenibacillus dendritiformis C454 Chiral Morphotype.</title>
        <authorList>
            <person name="Sirota-Madi A."/>
            <person name="Olender T."/>
            <person name="Helman Y."/>
            <person name="Brainis I."/>
            <person name="Finkelshtein A."/>
            <person name="Roth D."/>
            <person name="Hagai E."/>
            <person name="Leshkowitz D."/>
            <person name="Brodsky L."/>
            <person name="Galatenko V."/>
            <person name="Nikolaev V."/>
            <person name="Gutnick D.L."/>
            <person name="Lancet D."/>
            <person name="Ben-Jacob E."/>
        </authorList>
    </citation>
    <scope>NUCLEOTIDE SEQUENCE [LARGE SCALE GENOMIC DNA]</scope>
    <source>
        <strain evidence="7 8">C454</strain>
    </source>
</reference>
<organism evidence="7 8">
    <name type="scientific">Paenibacillus dendritiformis C454</name>
    <dbReference type="NCBI Taxonomy" id="1131935"/>
    <lineage>
        <taxon>Bacteria</taxon>
        <taxon>Bacillati</taxon>
        <taxon>Bacillota</taxon>
        <taxon>Bacilli</taxon>
        <taxon>Bacillales</taxon>
        <taxon>Paenibacillaceae</taxon>
        <taxon>Paenibacillus</taxon>
    </lineage>
</organism>
<accession>H3SD19</accession>
<keyword evidence="8" id="KW-1185">Reference proteome</keyword>
<dbReference type="Proteomes" id="UP000003900">
    <property type="component" value="Unassembled WGS sequence"/>
</dbReference>
<dbReference type="AlphaFoldDB" id="H3SD19"/>
<dbReference type="InterPro" id="IPR006059">
    <property type="entry name" value="SBP"/>
</dbReference>
<feature type="chain" id="PRO_5039593584" evidence="6">
    <location>
        <begin position="26"/>
        <end position="461"/>
    </location>
</feature>
<dbReference type="Gene3D" id="3.40.190.10">
    <property type="entry name" value="Periplasmic binding protein-like II"/>
    <property type="match status" value="1"/>
</dbReference>
<name>H3SD19_9BACL</name>
<dbReference type="EMBL" id="AHKH01000012">
    <property type="protein sequence ID" value="EHQ63093.1"/>
    <property type="molecule type" value="Genomic_DNA"/>
</dbReference>
<evidence type="ECO:0000256" key="2">
    <source>
        <dbReference type="ARBA" id="ARBA00008520"/>
    </source>
</evidence>
<dbReference type="SUPFAM" id="SSF53850">
    <property type="entry name" value="Periplasmic binding protein-like II"/>
    <property type="match status" value="1"/>
</dbReference>
<dbReference type="PANTHER" id="PTHR43649:SF31">
    <property type="entry name" value="SN-GLYCEROL-3-PHOSPHATE-BINDING PERIPLASMIC PROTEIN UGPB"/>
    <property type="match status" value="1"/>
</dbReference>
<feature type="signal peptide" evidence="6">
    <location>
        <begin position="1"/>
        <end position="25"/>
    </location>
</feature>
<evidence type="ECO:0000256" key="3">
    <source>
        <dbReference type="ARBA" id="ARBA00022448"/>
    </source>
</evidence>
<dbReference type="PATRIC" id="fig|1131935.3.peg.1435"/>
<evidence type="ECO:0000256" key="6">
    <source>
        <dbReference type="SAM" id="SignalP"/>
    </source>
</evidence>
<dbReference type="PANTHER" id="PTHR43649">
    <property type="entry name" value="ARABINOSE-BINDING PROTEIN-RELATED"/>
    <property type="match status" value="1"/>
</dbReference>
<feature type="region of interest" description="Disordered" evidence="5">
    <location>
        <begin position="29"/>
        <end position="63"/>
    </location>
</feature>
<evidence type="ECO:0000256" key="1">
    <source>
        <dbReference type="ARBA" id="ARBA00004196"/>
    </source>
</evidence>
<comment type="caution">
    <text evidence="7">The sequence shown here is derived from an EMBL/GenBank/DDBJ whole genome shotgun (WGS) entry which is preliminary data.</text>
</comment>
<sequence length="461" mass="51408">MARAQNKRELLIVLLLALLMNAACATVTDDSGAAPSSTQVDSAGQEASREKATGGEEQEEAAAVPDTIDSPVTLKFMAPWDEESFHARVKDPVEAHFPNVTMELVSEVVDSQPLQETFAQGIVPDILLAHRGFAVLRDADMLFPLDDLVQAHQLDLSSIRSGAIDLVRARDPEGKRRLLGLPMEEVMNAVFYNKAIFDQFGVPYPTDGMTWDDIIDLARQVTGQRDGTAYRGLVFSAFQTTVPLMQLSAQGVGQDGSVNFASNPDFAEYYELMRKMKDIPGNYPPDSKATFANQQVAMLVTSINSFETYIKEEGLDFDVVSLPSWPDRPGIGPFANPFSYTISPHSEHKDEAFIVLKYLLSEEMQTSLHRAASGTVLDKPVLYEQFGADKITDGRTFHFHNVYLKQANPPEFSRYDPESKFYAFLRDKFAEFLRTTDDTNTFLRKIEDEYSALLKEQLAAQ</sequence>
<comment type="subcellular location">
    <subcellularLocation>
        <location evidence="1">Cell envelope</location>
    </subcellularLocation>
</comment>
<keyword evidence="4 6" id="KW-0732">Signal</keyword>
<evidence type="ECO:0000313" key="8">
    <source>
        <dbReference type="Proteomes" id="UP000003900"/>
    </source>
</evidence>
<dbReference type="InterPro" id="IPR050490">
    <property type="entry name" value="Bact_solute-bd_prot1"/>
</dbReference>
<dbReference type="OrthoDB" id="9808332at2"/>
<proteinExistence type="inferred from homology"/>
<gene>
    <name evidence="7" type="ORF">PDENDC454_07070</name>
</gene>
<dbReference type="STRING" id="1131935.PDENDC454_07070"/>
<keyword evidence="3" id="KW-0813">Transport</keyword>
<evidence type="ECO:0000313" key="7">
    <source>
        <dbReference type="EMBL" id="EHQ63093.1"/>
    </source>
</evidence>
<dbReference type="RefSeq" id="WP_006675925.1">
    <property type="nucleotide sequence ID" value="NZ_AHKH01000012.1"/>
</dbReference>